<dbReference type="GeneID" id="96752885"/>
<dbReference type="RefSeq" id="WP_086715233.1">
    <property type="nucleotide sequence ID" value="NZ_BLAG01000011.1"/>
</dbReference>
<feature type="chain" id="PRO_5023899931" description="Ig-like domain-containing protein" evidence="1">
    <location>
        <begin position="26"/>
        <end position="108"/>
    </location>
</feature>
<feature type="signal peptide" evidence="1">
    <location>
        <begin position="1"/>
        <end position="25"/>
    </location>
</feature>
<dbReference type="AlphaFoldDB" id="A0A5J4LIB5"/>
<keyword evidence="1" id="KW-0732">Signal</keyword>
<dbReference type="Proteomes" id="UP000325598">
    <property type="component" value="Unassembled WGS sequence"/>
</dbReference>
<reference evidence="2 3" key="1">
    <citation type="submission" date="2019-10" db="EMBL/GenBank/DDBJ databases">
        <title>Whole genome shotgun sequence of Streptomyces angustmyceticus NBRC 3934.</title>
        <authorList>
            <person name="Hosoyama A."/>
            <person name="Ichikawa N."/>
            <person name="Kimura A."/>
            <person name="Kitahashi Y."/>
            <person name="Komaki H."/>
            <person name="Uohara A."/>
        </authorList>
    </citation>
    <scope>NUCLEOTIDE SEQUENCE [LARGE SCALE GENOMIC DNA]</scope>
    <source>
        <strain evidence="2 3">NBRC 3934</strain>
    </source>
</reference>
<proteinExistence type="predicted"/>
<keyword evidence="3" id="KW-1185">Reference proteome</keyword>
<gene>
    <name evidence="2" type="ORF">San01_42490</name>
</gene>
<evidence type="ECO:0008006" key="4">
    <source>
        <dbReference type="Google" id="ProtNLM"/>
    </source>
</evidence>
<organism evidence="2 3">
    <name type="scientific">Streptomyces angustmyceticus</name>
    <dbReference type="NCBI Taxonomy" id="285578"/>
    <lineage>
        <taxon>Bacteria</taxon>
        <taxon>Bacillati</taxon>
        <taxon>Actinomycetota</taxon>
        <taxon>Actinomycetes</taxon>
        <taxon>Kitasatosporales</taxon>
        <taxon>Streptomycetaceae</taxon>
        <taxon>Streptomyces</taxon>
    </lineage>
</organism>
<evidence type="ECO:0000313" key="2">
    <source>
        <dbReference type="EMBL" id="GES31762.1"/>
    </source>
</evidence>
<evidence type="ECO:0000313" key="3">
    <source>
        <dbReference type="Proteomes" id="UP000325598"/>
    </source>
</evidence>
<sequence>MSRTTLLALAAVPALAVTLASPALADDETHPRVVTAESPVRSIGANQTETVTVTCPRGTFAVSGGWLVSSSDIDVTGNRAVSDRRWSIRFENESNQSGRVQAFARCAT</sequence>
<protein>
    <recommendedName>
        <fullName evidence="4">Ig-like domain-containing protein</fullName>
    </recommendedName>
</protein>
<comment type="caution">
    <text evidence="2">The sequence shown here is derived from an EMBL/GenBank/DDBJ whole genome shotgun (WGS) entry which is preliminary data.</text>
</comment>
<name>A0A5J4LIB5_9ACTN</name>
<accession>A0A5J4LIB5</accession>
<dbReference type="OrthoDB" id="4285712at2"/>
<evidence type="ECO:0000256" key="1">
    <source>
        <dbReference type="SAM" id="SignalP"/>
    </source>
</evidence>
<dbReference type="EMBL" id="BLAG01000011">
    <property type="protein sequence ID" value="GES31762.1"/>
    <property type="molecule type" value="Genomic_DNA"/>
</dbReference>